<accession>A0A2P2PF30</accession>
<evidence type="ECO:0000313" key="1">
    <source>
        <dbReference type="EMBL" id="MBX53322.1"/>
    </source>
</evidence>
<reference evidence="1" key="1">
    <citation type="submission" date="2018-02" db="EMBL/GenBank/DDBJ databases">
        <title>Rhizophora mucronata_Transcriptome.</title>
        <authorList>
            <person name="Meera S.P."/>
            <person name="Sreeshan A."/>
            <person name="Augustine A."/>
        </authorList>
    </citation>
    <scope>NUCLEOTIDE SEQUENCE</scope>
    <source>
        <tissue evidence="1">Leaf</tissue>
    </source>
</reference>
<protein>
    <submittedName>
        <fullName evidence="1">Uncharacterized protein</fullName>
    </submittedName>
</protein>
<sequence length="24" mass="2587">MFISAHLSTIGMAKGQILVFITHA</sequence>
<organism evidence="1">
    <name type="scientific">Rhizophora mucronata</name>
    <name type="common">Asiatic mangrove</name>
    <dbReference type="NCBI Taxonomy" id="61149"/>
    <lineage>
        <taxon>Eukaryota</taxon>
        <taxon>Viridiplantae</taxon>
        <taxon>Streptophyta</taxon>
        <taxon>Embryophyta</taxon>
        <taxon>Tracheophyta</taxon>
        <taxon>Spermatophyta</taxon>
        <taxon>Magnoliopsida</taxon>
        <taxon>eudicotyledons</taxon>
        <taxon>Gunneridae</taxon>
        <taxon>Pentapetalae</taxon>
        <taxon>rosids</taxon>
        <taxon>fabids</taxon>
        <taxon>Malpighiales</taxon>
        <taxon>Rhizophoraceae</taxon>
        <taxon>Rhizophora</taxon>
    </lineage>
</organism>
<dbReference type="AlphaFoldDB" id="A0A2P2PF30"/>
<name>A0A2P2PF30_RHIMU</name>
<dbReference type="EMBL" id="GGEC01072838">
    <property type="protein sequence ID" value="MBX53322.1"/>
    <property type="molecule type" value="Transcribed_RNA"/>
</dbReference>
<proteinExistence type="predicted"/>